<organism evidence="2 3">
    <name type="scientific">Devosia sediminis</name>
    <dbReference type="NCBI Taxonomy" id="2798801"/>
    <lineage>
        <taxon>Bacteria</taxon>
        <taxon>Pseudomonadati</taxon>
        <taxon>Pseudomonadota</taxon>
        <taxon>Alphaproteobacteria</taxon>
        <taxon>Hyphomicrobiales</taxon>
        <taxon>Devosiaceae</taxon>
        <taxon>Devosia</taxon>
    </lineage>
</organism>
<evidence type="ECO:0000259" key="1">
    <source>
        <dbReference type="Pfam" id="PF01272"/>
    </source>
</evidence>
<dbReference type="GO" id="GO:0032784">
    <property type="term" value="P:regulation of DNA-templated transcription elongation"/>
    <property type="evidence" value="ECO:0007669"/>
    <property type="project" value="InterPro"/>
</dbReference>
<evidence type="ECO:0000313" key="2">
    <source>
        <dbReference type="EMBL" id="MBJ3786283.1"/>
    </source>
</evidence>
<dbReference type="Proteomes" id="UP000602124">
    <property type="component" value="Unassembled WGS sequence"/>
</dbReference>
<dbReference type="RefSeq" id="WP_198877483.1">
    <property type="nucleotide sequence ID" value="NZ_JAEKMH010000004.1"/>
</dbReference>
<dbReference type="AlphaFoldDB" id="A0A934J0Z9"/>
<evidence type="ECO:0000313" key="3">
    <source>
        <dbReference type="Proteomes" id="UP000602124"/>
    </source>
</evidence>
<dbReference type="Pfam" id="PF01272">
    <property type="entry name" value="GreA_GreB"/>
    <property type="match status" value="1"/>
</dbReference>
<sequence>MTTISLADWSRSPEIMIGAKEHKRLTIAALTEIGDRGDSTDFLLHELDRARIVDDSLLPPDRIRVGSIVRFKPIPGKEQTIKLVMPGDENLPGNYRLSATSLTGAALLGLRPGDLMSWLSPDGVTHRIKVLKVANTATAPDGGDDPGPSAA</sequence>
<protein>
    <submittedName>
        <fullName evidence="2">GreA/GreB family elongation factor</fullName>
    </submittedName>
</protein>
<accession>A0A934J0Z9</accession>
<dbReference type="Gene3D" id="3.10.50.30">
    <property type="entry name" value="Transcription elongation factor, GreA/GreB, C-terminal domain"/>
    <property type="match status" value="1"/>
</dbReference>
<feature type="domain" description="Transcription elongation factor GreA/GreB C-terminal" evidence="1">
    <location>
        <begin position="59"/>
        <end position="134"/>
    </location>
</feature>
<gene>
    <name evidence="2" type="ORF">JEQ47_16280</name>
</gene>
<dbReference type="GO" id="GO:0003746">
    <property type="term" value="F:translation elongation factor activity"/>
    <property type="evidence" value="ECO:0007669"/>
    <property type="project" value="UniProtKB-KW"/>
</dbReference>
<name>A0A934J0Z9_9HYPH</name>
<dbReference type="EMBL" id="JAEKMH010000004">
    <property type="protein sequence ID" value="MBJ3786283.1"/>
    <property type="molecule type" value="Genomic_DNA"/>
</dbReference>
<keyword evidence="2" id="KW-0648">Protein biosynthesis</keyword>
<dbReference type="InterPro" id="IPR036953">
    <property type="entry name" value="GreA/GreB_C_sf"/>
</dbReference>
<dbReference type="InterPro" id="IPR001437">
    <property type="entry name" value="Tscrpt_elong_fac_GreA/B_C"/>
</dbReference>
<dbReference type="SUPFAM" id="SSF54534">
    <property type="entry name" value="FKBP-like"/>
    <property type="match status" value="1"/>
</dbReference>
<keyword evidence="2" id="KW-0251">Elongation factor</keyword>
<comment type="caution">
    <text evidence="2">The sequence shown here is derived from an EMBL/GenBank/DDBJ whole genome shotgun (WGS) entry which is preliminary data.</text>
</comment>
<keyword evidence="3" id="KW-1185">Reference proteome</keyword>
<dbReference type="GO" id="GO:0003677">
    <property type="term" value="F:DNA binding"/>
    <property type="evidence" value="ECO:0007669"/>
    <property type="project" value="InterPro"/>
</dbReference>
<proteinExistence type="predicted"/>
<reference evidence="2" key="1">
    <citation type="submission" date="2020-12" db="EMBL/GenBank/DDBJ databases">
        <title>Devosia sp. MSA67 isolated from Mo River.</title>
        <authorList>
            <person name="Ma F."/>
            <person name="Zi Z."/>
        </authorList>
    </citation>
    <scope>NUCLEOTIDE SEQUENCE</scope>
    <source>
        <strain evidence="2">MSA67</strain>
    </source>
</reference>